<dbReference type="EMBL" id="LGTZ01003090">
    <property type="protein sequence ID" value="OJD10225.1"/>
    <property type="molecule type" value="Genomic_DNA"/>
</dbReference>
<name>A0A1J9P087_9EURO</name>
<reference evidence="2 3" key="1">
    <citation type="submission" date="2015-08" db="EMBL/GenBank/DDBJ databases">
        <title>Emmonsia species relationships and genome sequence.</title>
        <authorList>
            <person name="Cuomo C.A."/>
            <person name="Schwartz I.S."/>
            <person name="Kenyon C."/>
            <person name="De Hoog G.S."/>
            <person name="Govender N.P."/>
            <person name="Botha A."/>
            <person name="Moreno L."/>
            <person name="De Vries M."/>
            <person name="Munoz J.F."/>
            <person name="Stielow J.B."/>
        </authorList>
    </citation>
    <scope>NUCLEOTIDE SEQUENCE [LARGE SCALE GENOMIC DNA]</scope>
    <source>
        <strain evidence="2 3">EI222</strain>
    </source>
</reference>
<gene>
    <name evidence="2" type="ORF">ACJ73_09882</name>
</gene>
<dbReference type="Proteomes" id="UP000242791">
    <property type="component" value="Unassembled WGS sequence"/>
</dbReference>
<accession>A0A1J9P087</accession>
<feature type="region of interest" description="Disordered" evidence="1">
    <location>
        <begin position="1"/>
        <end position="39"/>
    </location>
</feature>
<evidence type="ECO:0000256" key="1">
    <source>
        <dbReference type="SAM" id="MobiDB-lite"/>
    </source>
</evidence>
<evidence type="ECO:0000313" key="2">
    <source>
        <dbReference type="EMBL" id="OJD10225.1"/>
    </source>
</evidence>
<dbReference type="VEuPathDB" id="FungiDB:ACJ73_09882"/>
<dbReference type="AlphaFoldDB" id="A0A1J9P087"/>
<protein>
    <submittedName>
        <fullName evidence="2">Uncharacterized protein</fullName>
    </submittedName>
</protein>
<organism evidence="2 3">
    <name type="scientific">Blastomyces percursus</name>
    <dbReference type="NCBI Taxonomy" id="1658174"/>
    <lineage>
        <taxon>Eukaryota</taxon>
        <taxon>Fungi</taxon>
        <taxon>Dikarya</taxon>
        <taxon>Ascomycota</taxon>
        <taxon>Pezizomycotina</taxon>
        <taxon>Eurotiomycetes</taxon>
        <taxon>Eurotiomycetidae</taxon>
        <taxon>Onygenales</taxon>
        <taxon>Ajellomycetaceae</taxon>
        <taxon>Blastomyces</taxon>
    </lineage>
</organism>
<proteinExistence type="predicted"/>
<evidence type="ECO:0000313" key="3">
    <source>
        <dbReference type="Proteomes" id="UP000242791"/>
    </source>
</evidence>
<comment type="caution">
    <text evidence="2">The sequence shown here is derived from an EMBL/GenBank/DDBJ whole genome shotgun (WGS) entry which is preliminary data.</text>
</comment>
<sequence>MPQNLRKASKTAEPTAESVTEPANVAEEQNETPSWGKEKPAFEEFVKRIGLMEVGKKD</sequence>
<keyword evidence="3" id="KW-1185">Reference proteome</keyword>